<evidence type="ECO:0000256" key="1">
    <source>
        <dbReference type="SAM" id="Phobius"/>
    </source>
</evidence>
<sequence length="110" mass="11623">MAADATGGQSNPRGHHRCGGRVRLLGGAAAGPPDRCFATLEEQPGGRPTPGRGAAGLGLGRSGHLWLLGAWAVYFALKMSGYGMLWINIESIMVYCSCESCLLNLKVLFF</sequence>
<gene>
    <name evidence="2" type="ORF">C1SCF055_LOCUS28870</name>
</gene>
<dbReference type="EMBL" id="CAMXCT030003190">
    <property type="protein sequence ID" value="CAL4790272.1"/>
    <property type="molecule type" value="Genomic_DNA"/>
</dbReference>
<comment type="caution">
    <text evidence="2">The sequence shown here is derived from an EMBL/GenBank/DDBJ whole genome shotgun (WGS) entry which is preliminary data.</text>
</comment>
<dbReference type="AlphaFoldDB" id="A0A9P1D484"/>
<evidence type="ECO:0000313" key="3">
    <source>
        <dbReference type="EMBL" id="CAL4790272.1"/>
    </source>
</evidence>
<dbReference type="EMBL" id="CAMXCT010003190">
    <property type="protein sequence ID" value="CAI4002960.1"/>
    <property type="molecule type" value="Genomic_DNA"/>
</dbReference>
<reference evidence="2" key="1">
    <citation type="submission" date="2022-10" db="EMBL/GenBank/DDBJ databases">
        <authorList>
            <person name="Chen Y."/>
            <person name="Dougan E. K."/>
            <person name="Chan C."/>
            <person name="Rhodes N."/>
            <person name="Thang M."/>
        </authorList>
    </citation>
    <scope>NUCLEOTIDE SEQUENCE</scope>
</reference>
<organism evidence="2">
    <name type="scientific">Cladocopium goreaui</name>
    <dbReference type="NCBI Taxonomy" id="2562237"/>
    <lineage>
        <taxon>Eukaryota</taxon>
        <taxon>Sar</taxon>
        <taxon>Alveolata</taxon>
        <taxon>Dinophyceae</taxon>
        <taxon>Suessiales</taxon>
        <taxon>Symbiodiniaceae</taxon>
        <taxon>Cladocopium</taxon>
    </lineage>
</organism>
<evidence type="ECO:0000313" key="2">
    <source>
        <dbReference type="EMBL" id="CAI4002960.1"/>
    </source>
</evidence>
<reference evidence="3 4" key="2">
    <citation type="submission" date="2024-05" db="EMBL/GenBank/DDBJ databases">
        <authorList>
            <person name="Chen Y."/>
            <person name="Shah S."/>
            <person name="Dougan E. K."/>
            <person name="Thang M."/>
            <person name="Chan C."/>
        </authorList>
    </citation>
    <scope>NUCLEOTIDE SEQUENCE [LARGE SCALE GENOMIC DNA]</scope>
</reference>
<evidence type="ECO:0000313" key="4">
    <source>
        <dbReference type="Proteomes" id="UP001152797"/>
    </source>
</evidence>
<dbReference type="EMBL" id="CAMXCT020003190">
    <property type="protein sequence ID" value="CAL1156335.1"/>
    <property type="molecule type" value="Genomic_DNA"/>
</dbReference>
<keyword evidence="1" id="KW-1133">Transmembrane helix</keyword>
<dbReference type="Proteomes" id="UP001152797">
    <property type="component" value="Unassembled WGS sequence"/>
</dbReference>
<proteinExistence type="predicted"/>
<keyword evidence="1" id="KW-0472">Membrane</keyword>
<protein>
    <submittedName>
        <fullName evidence="2">Uncharacterized protein</fullName>
    </submittedName>
</protein>
<name>A0A9P1D484_9DINO</name>
<keyword evidence="4" id="KW-1185">Reference proteome</keyword>
<accession>A0A9P1D484</accession>
<feature type="transmembrane region" description="Helical" evidence="1">
    <location>
        <begin position="65"/>
        <end position="87"/>
    </location>
</feature>
<keyword evidence="1" id="KW-0812">Transmembrane</keyword>